<dbReference type="EMBL" id="BAMD01000057">
    <property type="protein sequence ID" value="GAF04819.1"/>
    <property type="molecule type" value="Genomic_DNA"/>
</dbReference>
<keyword evidence="6 8" id="KW-0472">Membrane</keyword>
<dbReference type="NCBIfam" id="TIGR04057">
    <property type="entry name" value="SusC_RagA_signa"/>
    <property type="match status" value="1"/>
</dbReference>
<sequence length="1019" mass="112653">MKKSNQKKRCVSYAHAKGISNTHWIKTVISFLLVLFVSTSLMAQTKEITGSITNLEGDPLPGVNIVIKGTTSGTVTSVDGDFSLMAAPTDILVISFIGYTSQEIAVGDQTSIDVKLAEETLDVDEVVVVGYGVQKKSLTTASISSVKGEDLQSIPVSRADQAMQGRTAGVSVLSTSGSPGAGAKIRIRGVNSNGDSNPLFIVDGMKAGDINNIDPGDIESMEVLKDAASAAIYGTEGSNGVIIITTKMGKLGTSKVSYDFQYAMQSSRSNTELMNAEQYATWMDESGAGSVTLDGTDTDWLDELFETTPMQKHHLSFSGGNEKTTYMVSGSYFTQNGIVGDDKAKYERFTSRVNLKSEVKDWLDVGTNFSYSHSNQKYIGEDDEYGSVVNAALLMDPLTPVTYTGTPNNVLSLQDDGHTILRDENDNYFGLPAYVTGEIVNPLALLETYHNKITEDKFLGTAFATVKPAKGLRITSRVGIDLAYEIDHSWTSEYYFSSERQNSSTAVDDDVSKWYTWLWENFASYDFNIDEHNISVLAGYSAEEYVAPVYNMHSGELIAEGNQYAYQGYTTSDELDDVDGSYTEETMVSMFGRLSYDFKDRYMFEASIRRDAASVFPEDNRAAVFPAFSLGWIMSEEDFFNVPGIDYAKFRASWGQNGSKANLPGNEDKEFFTFSGIQYPDADDVYQSGAELDKLINKDLQWEKTEQIDVGLDLRAMGGKISLGVDYYNKVTKDLILIAQGPFSVGNEYPYENGGDVTNKGFDFEVGYRNHDNNFKYSINFNLSTQDNEVTKVKDGVPRSGDNLRGYNLTWFEEDYPVWYFKGYKTDGIDASTGEPNVVDVDGDGVITAADQTYIGDPHADYLYGATFNAQYKGFDFNLFLQGSQGNDVFMGWFRSDRVFSNKPAFMFEDRWTSTNTDASMPAANNTSDYIYRSDLMVADGSYLRVKQIQLGYTLPKNVIDKVGFNTARVFVSLDDYFTFTDYEGLDPEAGSATDNRQGVDRGIYPIGGKVLFGLSVNF</sequence>
<dbReference type="Pfam" id="PF13715">
    <property type="entry name" value="CarbopepD_reg_2"/>
    <property type="match status" value="1"/>
</dbReference>
<evidence type="ECO:0000256" key="1">
    <source>
        <dbReference type="ARBA" id="ARBA00004571"/>
    </source>
</evidence>
<feature type="domain" description="TonB-dependent receptor plug" evidence="11">
    <location>
        <begin position="137"/>
        <end position="241"/>
    </location>
</feature>
<dbReference type="InterPro" id="IPR012910">
    <property type="entry name" value="Plug_dom"/>
</dbReference>
<reference evidence="12 13" key="1">
    <citation type="journal article" date="2014" name="Genome Announc.">
        <title>Draft Genome Sequence of Cytophaga fermentans JCM 21142T, a Facultative Anaerobe Isolated from Marine Mud.</title>
        <authorList>
            <person name="Starns D."/>
            <person name="Oshima K."/>
            <person name="Suda W."/>
            <person name="Iino T."/>
            <person name="Yuki M."/>
            <person name="Inoue J."/>
            <person name="Kitamura K."/>
            <person name="Iida T."/>
            <person name="Darby A."/>
            <person name="Hattori M."/>
            <person name="Ohkuma M."/>
        </authorList>
    </citation>
    <scope>NUCLEOTIDE SEQUENCE [LARGE SCALE GENOMIC DNA]</scope>
    <source>
        <strain evidence="12 13">JCM 21142</strain>
    </source>
</reference>
<evidence type="ECO:0000256" key="6">
    <source>
        <dbReference type="ARBA" id="ARBA00023136"/>
    </source>
</evidence>
<dbReference type="Pfam" id="PF00593">
    <property type="entry name" value="TonB_dep_Rec_b-barrel"/>
    <property type="match status" value="1"/>
</dbReference>
<keyword evidence="4 8" id="KW-0812">Transmembrane</keyword>
<comment type="caution">
    <text evidence="12">The sequence shown here is derived from an EMBL/GenBank/DDBJ whole genome shotgun (WGS) entry which is preliminary data.</text>
</comment>
<comment type="similarity">
    <text evidence="8 9">Belongs to the TonB-dependent receptor family.</text>
</comment>
<proteinExistence type="inferred from homology"/>
<evidence type="ECO:0000256" key="2">
    <source>
        <dbReference type="ARBA" id="ARBA00022448"/>
    </source>
</evidence>
<organism evidence="12 13">
    <name type="scientific">Saccharicrinis fermentans DSM 9555 = JCM 21142</name>
    <dbReference type="NCBI Taxonomy" id="869213"/>
    <lineage>
        <taxon>Bacteria</taxon>
        <taxon>Pseudomonadati</taxon>
        <taxon>Bacteroidota</taxon>
        <taxon>Bacteroidia</taxon>
        <taxon>Marinilabiliales</taxon>
        <taxon>Marinilabiliaceae</taxon>
        <taxon>Saccharicrinis</taxon>
    </lineage>
</organism>
<evidence type="ECO:0000259" key="11">
    <source>
        <dbReference type="Pfam" id="PF07715"/>
    </source>
</evidence>
<dbReference type="InterPro" id="IPR000531">
    <property type="entry name" value="Beta-barrel_TonB"/>
</dbReference>
<keyword evidence="7 8" id="KW-0998">Cell outer membrane</keyword>
<dbReference type="Gene3D" id="2.40.170.20">
    <property type="entry name" value="TonB-dependent receptor, beta-barrel domain"/>
    <property type="match status" value="1"/>
</dbReference>
<dbReference type="AlphaFoldDB" id="W7YQW4"/>
<dbReference type="Gene3D" id="2.170.130.10">
    <property type="entry name" value="TonB-dependent receptor, plug domain"/>
    <property type="match status" value="1"/>
</dbReference>
<gene>
    <name evidence="12" type="ORF">JCM21142_93539</name>
</gene>
<dbReference type="InterPro" id="IPR008969">
    <property type="entry name" value="CarboxyPept-like_regulatory"/>
</dbReference>
<dbReference type="InterPro" id="IPR023996">
    <property type="entry name" value="TonB-dep_OMP_SusC/RagA"/>
</dbReference>
<dbReference type="SUPFAM" id="SSF56935">
    <property type="entry name" value="Porins"/>
    <property type="match status" value="1"/>
</dbReference>
<dbReference type="Proteomes" id="UP000019402">
    <property type="component" value="Unassembled WGS sequence"/>
</dbReference>
<evidence type="ECO:0000256" key="4">
    <source>
        <dbReference type="ARBA" id="ARBA00022692"/>
    </source>
</evidence>
<evidence type="ECO:0000313" key="13">
    <source>
        <dbReference type="Proteomes" id="UP000019402"/>
    </source>
</evidence>
<dbReference type="OrthoDB" id="1109428at2"/>
<evidence type="ECO:0000256" key="3">
    <source>
        <dbReference type="ARBA" id="ARBA00022452"/>
    </source>
</evidence>
<dbReference type="Gene3D" id="2.60.40.1120">
    <property type="entry name" value="Carboxypeptidase-like, regulatory domain"/>
    <property type="match status" value="1"/>
</dbReference>
<name>W7YQW4_9BACT</name>
<dbReference type="SUPFAM" id="SSF49464">
    <property type="entry name" value="Carboxypeptidase regulatory domain-like"/>
    <property type="match status" value="1"/>
</dbReference>
<keyword evidence="2 8" id="KW-0813">Transport</keyword>
<evidence type="ECO:0000259" key="10">
    <source>
        <dbReference type="Pfam" id="PF00593"/>
    </source>
</evidence>
<dbReference type="NCBIfam" id="TIGR04056">
    <property type="entry name" value="OMP_RagA_SusC"/>
    <property type="match status" value="1"/>
</dbReference>
<dbReference type="STRING" id="869213.GCA_000517085_04103"/>
<dbReference type="InterPro" id="IPR023997">
    <property type="entry name" value="TonB-dep_OMP_SusC/RagA_CS"/>
</dbReference>
<keyword evidence="5 9" id="KW-0798">TonB box</keyword>
<evidence type="ECO:0000313" key="12">
    <source>
        <dbReference type="EMBL" id="GAF04819.1"/>
    </source>
</evidence>
<evidence type="ECO:0000256" key="9">
    <source>
        <dbReference type="RuleBase" id="RU003357"/>
    </source>
</evidence>
<keyword evidence="12" id="KW-0675">Receptor</keyword>
<dbReference type="InterPro" id="IPR037066">
    <property type="entry name" value="Plug_dom_sf"/>
</dbReference>
<dbReference type="RefSeq" id="WP_027473396.1">
    <property type="nucleotide sequence ID" value="NZ_BAMD01000057.1"/>
</dbReference>
<dbReference type="GO" id="GO:0009279">
    <property type="term" value="C:cell outer membrane"/>
    <property type="evidence" value="ECO:0007669"/>
    <property type="project" value="UniProtKB-SubCell"/>
</dbReference>
<dbReference type="eggNOG" id="COG1629">
    <property type="taxonomic scope" value="Bacteria"/>
</dbReference>
<evidence type="ECO:0000256" key="8">
    <source>
        <dbReference type="PROSITE-ProRule" id="PRU01360"/>
    </source>
</evidence>
<feature type="domain" description="TonB-dependent receptor-like beta-barrel" evidence="10">
    <location>
        <begin position="477"/>
        <end position="820"/>
    </location>
</feature>
<protein>
    <submittedName>
        <fullName evidence="12">Outer membrane cobalamin receptor protein</fullName>
    </submittedName>
</protein>
<dbReference type="Pfam" id="PF07715">
    <property type="entry name" value="Plug"/>
    <property type="match status" value="1"/>
</dbReference>
<dbReference type="InterPro" id="IPR039426">
    <property type="entry name" value="TonB-dep_rcpt-like"/>
</dbReference>
<keyword evidence="13" id="KW-1185">Reference proteome</keyword>
<dbReference type="PROSITE" id="PS52016">
    <property type="entry name" value="TONB_DEPENDENT_REC_3"/>
    <property type="match status" value="1"/>
</dbReference>
<evidence type="ECO:0000256" key="5">
    <source>
        <dbReference type="ARBA" id="ARBA00023077"/>
    </source>
</evidence>
<keyword evidence="3 8" id="KW-1134">Transmembrane beta strand</keyword>
<comment type="subcellular location">
    <subcellularLocation>
        <location evidence="1 8">Cell outer membrane</location>
        <topology evidence="1 8">Multi-pass membrane protein</topology>
    </subcellularLocation>
</comment>
<evidence type="ECO:0000256" key="7">
    <source>
        <dbReference type="ARBA" id="ARBA00023237"/>
    </source>
</evidence>
<dbReference type="InterPro" id="IPR036942">
    <property type="entry name" value="Beta-barrel_TonB_sf"/>
</dbReference>
<accession>W7YQW4</accession>